<protein>
    <submittedName>
        <fullName evidence="8">Zinc-finger of a C2HC-type</fullName>
    </submittedName>
</protein>
<dbReference type="Proteomes" id="UP000717585">
    <property type="component" value="Unassembled WGS sequence"/>
</dbReference>
<reference evidence="8" key="1">
    <citation type="submission" date="2021-05" db="EMBL/GenBank/DDBJ databases">
        <title>A free-living protist that lacks canonical eukaryotic 1 DNA replication and segregation systems.</title>
        <authorList>
            <person name="Salas-Leiva D.E."/>
            <person name="Tromer E.C."/>
            <person name="Curtis B.A."/>
            <person name="Jerlstrom-Hultqvist J."/>
            <person name="Kolisko M."/>
            <person name="Yi Z."/>
            <person name="Salas-Leiva J.S."/>
            <person name="Gallot-Lavallee L."/>
            <person name="Kops G.J.P.L."/>
            <person name="Archibald J.M."/>
            <person name="Simpson A.G.B."/>
            <person name="Roger A.J."/>
        </authorList>
    </citation>
    <scope>NUCLEOTIDE SEQUENCE</scope>
    <source>
        <strain evidence="8">BICM</strain>
    </source>
</reference>
<dbReference type="PANTHER" id="PTHR13555">
    <property type="entry name" value="C2H2 ZINC FINGER CGI-62-RELATED"/>
    <property type="match status" value="1"/>
</dbReference>
<dbReference type="GO" id="GO:0008270">
    <property type="term" value="F:zinc ion binding"/>
    <property type="evidence" value="ECO:0007669"/>
    <property type="project" value="UniProtKB-KW"/>
</dbReference>
<feature type="domain" description="C2HC/C3H-type" evidence="7">
    <location>
        <begin position="313"/>
        <end position="342"/>
    </location>
</feature>
<dbReference type="PROSITE" id="PS52027">
    <property type="entry name" value="ZF_C2HC_C3H"/>
    <property type="match status" value="2"/>
</dbReference>
<feature type="compositionally biased region" description="Low complexity" evidence="6">
    <location>
        <begin position="279"/>
        <end position="289"/>
    </location>
</feature>
<feature type="compositionally biased region" description="Basic and acidic residues" evidence="6">
    <location>
        <begin position="116"/>
        <end position="127"/>
    </location>
</feature>
<keyword evidence="9" id="KW-1185">Reference proteome</keyword>
<evidence type="ECO:0000256" key="5">
    <source>
        <dbReference type="PROSITE-ProRule" id="PRU01371"/>
    </source>
</evidence>
<evidence type="ECO:0000256" key="3">
    <source>
        <dbReference type="ARBA" id="ARBA00022771"/>
    </source>
</evidence>
<accession>A0A8J6B055</accession>
<gene>
    <name evidence="8" type="ORF">J8273_3162</name>
</gene>
<name>A0A8J6B055_9EUKA</name>
<keyword evidence="1" id="KW-0479">Metal-binding</keyword>
<dbReference type="Gene3D" id="3.30.160.60">
    <property type="entry name" value="Classic Zinc Finger"/>
    <property type="match status" value="2"/>
</dbReference>
<dbReference type="InterPro" id="IPR026319">
    <property type="entry name" value="ZC2HC1A/B-like"/>
</dbReference>
<dbReference type="InterPro" id="IPR049899">
    <property type="entry name" value="Znf_C2HC_C3H"/>
</dbReference>
<sequence>MMSYNPDSRDPASVSCHLCGQSFLVSSIRVHSQACAQNRLKVIDRLVELGYRTRKQDHKLPDPPIAPVPNSAAHNVEDLCAAFSREAMEIYHKHTMPCPHCRRGFEPRALLDHAPTCHDRNIDKDPPYRSNTRRTSQTATPKQRQYMCNICGSMFDRAKLIEHRPGCEAEFRTKYPHRDVPQMTIEEPEPEPVHMPVQDSSPRLPPPPATPSFNAPSFEAPPPYESPKPDRREQQPRAEPTEQVKVEADGRIACKFCGRKFAAERINRHEEICNKLATKAASSPAAKKTPMTKSKSPAPTKPRQPGRATTGDGRVVCRYCGRGFNGDRISAHEDICQKVENRPAGRPKTSASPHVRSPAKSKPFDQDSPLPSRPLPGRSPPSASRRTAPGAGGVDGPRELWAFCPRCGLPFATSRCTRCGTVRKTF</sequence>
<evidence type="ECO:0000313" key="9">
    <source>
        <dbReference type="Proteomes" id="UP000717585"/>
    </source>
</evidence>
<dbReference type="PANTHER" id="PTHR13555:SF68">
    <property type="entry name" value="ZINC FINGER PROTEIN 474"/>
    <property type="match status" value="1"/>
</dbReference>
<feature type="region of interest" description="Disordered" evidence="6">
    <location>
        <begin position="116"/>
        <end position="142"/>
    </location>
</feature>
<evidence type="ECO:0000256" key="4">
    <source>
        <dbReference type="ARBA" id="ARBA00022833"/>
    </source>
</evidence>
<feature type="domain" description="C2HC/C3H-type" evidence="7">
    <location>
        <begin position="250"/>
        <end position="279"/>
    </location>
</feature>
<feature type="compositionally biased region" description="Polar residues" evidence="6">
    <location>
        <begin position="129"/>
        <end position="142"/>
    </location>
</feature>
<evidence type="ECO:0000256" key="2">
    <source>
        <dbReference type="ARBA" id="ARBA00022737"/>
    </source>
</evidence>
<feature type="compositionally biased region" description="Basic and acidic residues" evidence="6">
    <location>
        <begin position="227"/>
        <end position="245"/>
    </location>
</feature>
<evidence type="ECO:0000256" key="6">
    <source>
        <dbReference type="SAM" id="MobiDB-lite"/>
    </source>
</evidence>
<keyword evidence="2" id="KW-0677">Repeat</keyword>
<keyword evidence="3 5" id="KW-0863">Zinc-finger</keyword>
<feature type="compositionally biased region" description="Low complexity" evidence="6">
    <location>
        <begin position="380"/>
        <end position="389"/>
    </location>
</feature>
<feature type="region of interest" description="Disordered" evidence="6">
    <location>
        <begin position="279"/>
        <end position="312"/>
    </location>
</feature>
<feature type="region of interest" description="Disordered" evidence="6">
    <location>
        <begin position="187"/>
        <end position="245"/>
    </location>
</feature>
<dbReference type="Pfam" id="PF13913">
    <property type="entry name" value="zf-C2HC_2"/>
    <property type="match status" value="4"/>
</dbReference>
<evidence type="ECO:0000256" key="1">
    <source>
        <dbReference type="ARBA" id="ARBA00022723"/>
    </source>
</evidence>
<keyword evidence="4" id="KW-0862">Zinc</keyword>
<dbReference type="EMBL" id="JAHDYR010000010">
    <property type="protein sequence ID" value="KAG9395580.1"/>
    <property type="molecule type" value="Genomic_DNA"/>
</dbReference>
<feature type="region of interest" description="Disordered" evidence="6">
    <location>
        <begin position="340"/>
        <end position="397"/>
    </location>
</feature>
<evidence type="ECO:0000259" key="7">
    <source>
        <dbReference type="PROSITE" id="PS52027"/>
    </source>
</evidence>
<dbReference type="OrthoDB" id="10255185at2759"/>
<dbReference type="AlphaFoldDB" id="A0A8J6B055"/>
<evidence type="ECO:0000313" key="8">
    <source>
        <dbReference type="EMBL" id="KAG9395580.1"/>
    </source>
</evidence>
<comment type="caution">
    <text evidence="8">The sequence shown here is derived from an EMBL/GenBank/DDBJ whole genome shotgun (WGS) entry which is preliminary data.</text>
</comment>
<organism evidence="8 9">
    <name type="scientific">Carpediemonas membranifera</name>
    <dbReference type="NCBI Taxonomy" id="201153"/>
    <lineage>
        <taxon>Eukaryota</taxon>
        <taxon>Metamonada</taxon>
        <taxon>Carpediemonas-like organisms</taxon>
        <taxon>Carpediemonas</taxon>
    </lineage>
</organism>
<proteinExistence type="predicted"/>